<keyword evidence="3" id="KW-1185">Reference proteome</keyword>
<reference evidence="3" key="1">
    <citation type="journal article" date="2019" name="Int. J. Syst. Evol. Microbiol.">
        <title>The Global Catalogue of Microorganisms (GCM) 10K type strain sequencing project: providing services to taxonomists for standard genome sequencing and annotation.</title>
        <authorList>
            <consortium name="The Broad Institute Genomics Platform"/>
            <consortium name="The Broad Institute Genome Sequencing Center for Infectious Disease"/>
            <person name="Wu L."/>
            <person name="Ma J."/>
        </authorList>
    </citation>
    <scope>NUCLEOTIDE SEQUENCE [LARGE SCALE GENOMIC DNA]</scope>
    <source>
        <strain evidence="3">JCM 17326</strain>
    </source>
</reference>
<name>A0ABP6WHK2_9ACTN</name>
<evidence type="ECO:0000313" key="3">
    <source>
        <dbReference type="Proteomes" id="UP001500630"/>
    </source>
</evidence>
<dbReference type="EMBL" id="BAABDQ010000006">
    <property type="protein sequence ID" value="GAA3550789.1"/>
    <property type="molecule type" value="Genomic_DNA"/>
</dbReference>
<comment type="caution">
    <text evidence="2">The sequence shown here is derived from an EMBL/GenBank/DDBJ whole genome shotgun (WGS) entry which is preliminary data.</text>
</comment>
<protein>
    <submittedName>
        <fullName evidence="2">Uncharacterized protein</fullName>
    </submittedName>
</protein>
<gene>
    <name evidence="2" type="ORF">GCM10022419_033830</name>
</gene>
<dbReference type="Proteomes" id="UP001500630">
    <property type="component" value="Unassembled WGS sequence"/>
</dbReference>
<sequence length="74" mass="8022">MPRVRILPAIRFTSYDHAEGDVVELSGEIAATWCNAGLAELVREDEPETPDQAADAKPETTAARSRGGRPRKSS</sequence>
<organism evidence="2 3">
    <name type="scientific">Nonomuraea rosea</name>
    <dbReference type="NCBI Taxonomy" id="638574"/>
    <lineage>
        <taxon>Bacteria</taxon>
        <taxon>Bacillati</taxon>
        <taxon>Actinomycetota</taxon>
        <taxon>Actinomycetes</taxon>
        <taxon>Streptosporangiales</taxon>
        <taxon>Streptosporangiaceae</taxon>
        <taxon>Nonomuraea</taxon>
    </lineage>
</organism>
<evidence type="ECO:0000256" key="1">
    <source>
        <dbReference type="SAM" id="MobiDB-lite"/>
    </source>
</evidence>
<accession>A0ABP6WHK2</accession>
<evidence type="ECO:0000313" key="2">
    <source>
        <dbReference type="EMBL" id="GAA3550789.1"/>
    </source>
</evidence>
<feature type="region of interest" description="Disordered" evidence="1">
    <location>
        <begin position="43"/>
        <end position="74"/>
    </location>
</feature>
<proteinExistence type="predicted"/>